<gene>
    <name evidence="4" type="ORF">C7212DRAFT_45527</name>
</gene>
<evidence type="ECO:0000313" key="5">
    <source>
        <dbReference type="Proteomes" id="UP000246991"/>
    </source>
</evidence>
<dbReference type="EMBL" id="PYWC01000021">
    <property type="protein sequence ID" value="PWW77623.1"/>
    <property type="molecule type" value="Genomic_DNA"/>
</dbReference>
<feature type="non-terminal residue" evidence="4">
    <location>
        <position position="335"/>
    </location>
</feature>
<sequence length="335" mass="39440">STVMHRRTGRKSRKEEEEVRQKLTPEKEHQVLDRCYFRCRLGFHPTIWQWKEVALAIVQKRKPHKTLGKLWERKFKKRHPEAKSRFSSQLDFVCNTKGNNVELITRFFEEYISIIQDFKIKPQNTYNIDEIGFRIICNIDGSQEFITVIERVCGDGSTLDPTIILKAEEFVAEWFHKLPHIPENILFGRSHNGWTGKHMAKKFLERNFGNGSITDQKAKETNDYRLLIFDCHSSHVNLTFLEYCINHKIIPFCLPPHTMHRLQPLDVAIFSPYKHFYQKGLTKRFENHDYGIGKDNFYEVLVAARRQAFTTKNIISGFWNTGLIPTDGTIVLRKL</sequence>
<protein>
    <submittedName>
        <fullName evidence="4">DDE-domain-containing protein</fullName>
    </submittedName>
</protein>
<comment type="caution">
    <text evidence="4">The sequence shown here is derived from an EMBL/GenBank/DDBJ whole genome shotgun (WGS) entry which is preliminary data.</text>
</comment>
<organism evidence="4 5">
    <name type="scientific">Tuber magnatum</name>
    <name type="common">white Piedmont truffle</name>
    <dbReference type="NCBI Taxonomy" id="42249"/>
    <lineage>
        <taxon>Eukaryota</taxon>
        <taxon>Fungi</taxon>
        <taxon>Dikarya</taxon>
        <taxon>Ascomycota</taxon>
        <taxon>Pezizomycotina</taxon>
        <taxon>Pezizomycetes</taxon>
        <taxon>Pezizales</taxon>
        <taxon>Tuberaceae</taxon>
        <taxon>Tuber</taxon>
    </lineage>
</organism>
<dbReference type="InterPro" id="IPR050863">
    <property type="entry name" value="CenT-Element_Derived"/>
</dbReference>
<feature type="compositionally biased region" description="Basic residues" evidence="2">
    <location>
        <begin position="1"/>
        <end position="12"/>
    </location>
</feature>
<accession>A0A317ST98</accession>
<name>A0A317ST98_9PEZI</name>
<evidence type="ECO:0000256" key="2">
    <source>
        <dbReference type="SAM" id="MobiDB-lite"/>
    </source>
</evidence>
<proteinExistence type="predicted"/>
<dbReference type="InterPro" id="IPR004875">
    <property type="entry name" value="DDE_SF_endonuclease_dom"/>
</dbReference>
<dbReference type="PROSITE" id="PS51253">
    <property type="entry name" value="HTH_CENPB"/>
    <property type="match status" value="1"/>
</dbReference>
<dbReference type="GO" id="GO:0003677">
    <property type="term" value="F:DNA binding"/>
    <property type="evidence" value="ECO:0007669"/>
    <property type="project" value="UniProtKB-KW"/>
</dbReference>
<reference evidence="4 5" key="1">
    <citation type="submission" date="2018-03" db="EMBL/GenBank/DDBJ databases">
        <title>Genomes of Pezizomycetes fungi and the evolution of truffles.</title>
        <authorList>
            <person name="Murat C."/>
            <person name="Payen T."/>
            <person name="Noel B."/>
            <person name="Kuo A."/>
            <person name="Martin F.M."/>
        </authorList>
    </citation>
    <scope>NUCLEOTIDE SEQUENCE [LARGE SCALE GENOMIC DNA]</scope>
    <source>
        <strain evidence="4">091103-1</strain>
    </source>
</reference>
<keyword evidence="5" id="KW-1185">Reference proteome</keyword>
<dbReference type="PANTHER" id="PTHR19303:SF74">
    <property type="entry name" value="POGO TRANSPOSABLE ELEMENT WITH KRAB DOMAIN"/>
    <property type="match status" value="1"/>
</dbReference>
<dbReference type="Proteomes" id="UP000246991">
    <property type="component" value="Unassembled WGS sequence"/>
</dbReference>
<dbReference type="STRING" id="42249.A0A317ST98"/>
<evidence type="ECO:0000256" key="1">
    <source>
        <dbReference type="ARBA" id="ARBA00023125"/>
    </source>
</evidence>
<dbReference type="AlphaFoldDB" id="A0A317ST98"/>
<evidence type="ECO:0000313" key="4">
    <source>
        <dbReference type="EMBL" id="PWW77623.1"/>
    </source>
</evidence>
<feature type="non-terminal residue" evidence="4">
    <location>
        <position position="1"/>
    </location>
</feature>
<feature type="compositionally biased region" description="Basic and acidic residues" evidence="2">
    <location>
        <begin position="13"/>
        <end position="23"/>
    </location>
</feature>
<dbReference type="PANTHER" id="PTHR19303">
    <property type="entry name" value="TRANSPOSON"/>
    <property type="match status" value="1"/>
</dbReference>
<dbReference type="Pfam" id="PF03184">
    <property type="entry name" value="DDE_1"/>
    <property type="match status" value="1"/>
</dbReference>
<feature type="domain" description="HTH CENPB-type" evidence="3">
    <location>
        <begin position="15"/>
        <end position="85"/>
    </location>
</feature>
<evidence type="ECO:0000259" key="3">
    <source>
        <dbReference type="PROSITE" id="PS51253"/>
    </source>
</evidence>
<dbReference type="OrthoDB" id="4207519at2759"/>
<dbReference type="InterPro" id="IPR006600">
    <property type="entry name" value="HTH_CenpB_DNA-bd_dom"/>
</dbReference>
<keyword evidence="1" id="KW-0238">DNA-binding</keyword>
<feature type="region of interest" description="Disordered" evidence="2">
    <location>
        <begin position="1"/>
        <end position="23"/>
    </location>
</feature>
<dbReference type="GO" id="GO:0005634">
    <property type="term" value="C:nucleus"/>
    <property type="evidence" value="ECO:0007669"/>
    <property type="project" value="TreeGrafter"/>
</dbReference>